<dbReference type="CDD" id="cd13128">
    <property type="entry name" value="MATE_Wzx_like"/>
    <property type="match status" value="1"/>
</dbReference>
<organism evidence="7 8">
    <name type="scientific">Natronolimnohabitans innermongolicus JCM 12255</name>
    <dbReference type="NCBI Taxonomy" id="1227499"/>
    <lineage>
        <taxon>Archaea</taxon>
        <taxon>Methanobacteriati</taxon>
        <taxon>Methanobacteriota</taxon>
        <taxon>Stenosarchaea group</taxon>
        <taxon>Halobacteria</taxon>
        <taxon>Halobacteriales</taxon>
        <taxon>Natrialbaceae</taxon>
        <taxon>Natronolimnohabitans</taxon>
    </lineage>
</organism>
<name>L9WHP2_9EURY</name>
<evidence type="ECO:0000313" key="8">
    <source>
        <dbReference type="Proteomes" id="UP000011602"/>
    </source>
</evidence>
<feature type="transmembrane region" description="Helical" evidence="6">
    <location>
        <begin position="302"/>
        <end position="321"/>
    </location>
</feature>
<keyword evidence="3 6" id="KW-0812">Transmembrane</keyword>
<dbReference type="GO" id="GO:0005886">
    <property type="term" value="C:plasma membrane"/>
    <property type="evidence" value="ECO:0007669"/>
    <property type="project" value="UniProtKB-SubCell"/>
</dbReference>
<feature type="transmembrane region" description="Helical" evidence="6">
    <location>
        <begin position="119"/>
        <end position="141"/>
    </location>
</feature>
<dbReference type="OrthoDB" id="202076at2157"/>
<dbReference type="InterPro" id="IPR050833">
    <property type="entry name" value="Poly_Biosynth_Transport"/>
</dbReference>
<gene>
    <name evidence="7" type="ORF">C493_21221</name>
</gene>
<evidence type="ECO:0000256" key="1">
    <source>
        <dbReference type="ARBA" id="ARBA00004651"/>
    </source>
</evidence>
<dbReference type="Proteomes" id="UP000011602">
    <property type="component" value="Unassembled WGS sequence"/>
</dbReference>
<evidence type="ECO:0000256" key="4">
    <source>
        <dbReference type="ARBA" id="ARBA00022989"/>
    </source>
</evidence>
<feature type="transmembrane region" description="Helical" evidence="6">
    <location>
        <begin position="15"/>
        <end position="35"/>
    </location>
</feature>
<feature type="transmembrane region" description="Helical" evidence="6">
    <location>
        <begin position="426"/>
        <end position="448"/>
    </location>
</feature>
<feature type="transmembrane region" description="Helical" evidence="6">
    <location>
        <begin position="184"/>
        <end position="203"/>
    </location>
</feature>
<comment type="subcellular location">
    <subcellularLocation>
        <location evidence="1">Cell membrane</location>
        <topology evidence="1">Multi-pass membrane protein</topology>
    </subcellularLocation>
</comment>
<keyword evidence="5 6" id="KW-0472">Membrane</keyword>
<accession>L9WHP2</accession>
<evidence type="ECO:0000256" key="3">
    <source>
        <dbReference type="ARBA" id="ARBA00022692"/>
    </source>
</evidence>
<dbReference type="Pfam" id="PF13440">
    <property type="entry name" value="Polysacc_synt_3"/>
    <property type="match status" value="1"/>
</dbReference>
<feature type="transmembrane region" description="Helical" evidence="6">
    <location>
        <begin position="83"/>
        <end position="107"/>
    </location>
</feature>
<keyword evidence="8" id="KW-1185">Reference proteome</keyword>
<sequence length="487" mass="52182">MDLTQQLADRFKVEFLGRIIAIVSSGLLMVLLARLLGPDEYGLLFLAISVFSTLGIFSKLGIAKSGARYVSEYKEQNPEQLPHIFRTVLAFNVAAILVVAAVVTIGYEQIAAVLDEPGLTPFLLLGALYLAFEALATYVRLMLQGLEAIKFSATLHAVDRGCRFVFAVGFVVLGFGAVGALVGYILAFALVTVVGLGTIYVRYVRNHDRASSVEEGLPRRIGEYSVPLTATSTANVLDKEVDTVLVGFFLNPVAVSYYVISKQVVEFVETPASALGFTLSPTYGSQKADGNVDQAARIYETALSHTLLLYIPIAAGLALVAEPALELLFGNEYLNAVPVLQVLAIYAILRSITKLTSNGLDFLGRARERAIVKGVTALMNVVLNIILIPTIGVVGAAVATVITYSLYTLANVYIIHQEFDLRVGFLLRRIALIAAVTSAMAAVVFVAVSHVTGFLSLVFVIALGVAVWGVLSVLTGLLDVDQFANAL</sequence>
<reference evidence="7 8" key="1">
    <citation type="journal article" date="2014" name="PLoS Genet.">
        <title>Phylogenetically driven sequencing of extremely halophilic archaea reveals strategies for static and dynamic osmo-response.</title>
        <authorList>
            <person name="Becker E.A."/>
            <person name="Seitzer P.M."/>
            <person name="Tritt A."/>
            <person name="Larsen D."/>
            <person name="Krusor M."/>
            <person name="Yao A.I."/>
            <person name="Wu D."/>
            <person name="Madern D."/>
            <person name="Eisen J.A."/>
            <person name="Darling A.E."/>
            <person name="Facciotti M.T."/>
        </authorList>
    </citation>
    <scope>NUCLEOTIDE SEQUENCE [LARGE SCALE GENOMIC DNA]</scope>
    <source>
        <strain evidence="7 8">JCM 12255</strain>
    </source>
</reference>
<protein>
    <submittedName>
        <fullName evidence="7">Polysaccharide biosynthesis protein</fullName>
    </submittedName>
</protein>
<dbReference type="STRING" id="1227499.C493_21221"/>
<dbReference type="EMBL" id="AOHZ01000106">
    <property type="protein sequence ID" value="ELY48959.1"/>
    <property type="molecule type" value="Genomic_DNA"/>
</dbReference>
<feature type="transmembrane region" description="Helical" evidence="6">
    <location>
        <begin position="454"/>
        <end position="478"/>
    </location>
</feature>
<keyword evidence="4 6" id="KW-1133">Transmembrane helix</keyword>
<feature type="transmembrane region" description="Helical" evidence="6">
    <location>
        <begin position="333"/>
        <end position="349"/>
    </location>
</feature>
<dbReference type="PANTHER" id="PTHR30250:SF11">
    <property type="entry name" value="O-ANTIGEN TRANSPORTER-RELATED"/>
    <property type="match status" value="1"/>
</dbReference>
<dbReference type="AlphaFoldDB" id="L9WHP2"/>
<dbReference type="RefSeq" id="WP_007261490.1">
    <property type="nucleotide sequence ID" value="NZ_AOHZ01000106.1"/>
</dbReference>
<comment type="caution">
    <text evidence="7">The sequence shown here is derived from an EMBL/GenBank/DDBJ whole genome shotgun (WGS) entry which is preliminary data.</text>
</comment>
<feature type="transmembrane region" description="Helical" evidence="6">
    <location>
        <begin position="41"/>
        <end position="62"/>
    </location>
</feature>
<dbReference type="eggNOG" id="arCOG02209">
    <property type="taxonomic scope" value="Archaea"/>
</dbReference>
<evidence type="ECO:0000313" key="7">
    <source>
        <dbReference type="EMBL" id="ELY48959.1"/>
    </source>
</evidence>
<proteinExistence type="predicted"/>
<evidence type="ECO:0000256" key="5">
    <source>
        <dbReference type="ARBA" id="ARBA00023136"/>
    </source>
</evidence>
<keyword evidence="2" id="KW-1003">Cell membrane</keyword>
<feature type="transmembrane region" description="Helical" evidence="6">
    <location>
        <begin position="161"/>
        <end position="178"/>
    </location>
</feature>
<evidence type="ECO:0000256" key="6">
    <source>
        <dbReference type="SAM" id="Phobius"/>
    </source>
</evidence>
<dbReference type="PANTHER" id="PTHR30250">
    <property type="entry name" value="PST FAMILY PREDICTED COLANIC ACID TRANSPORTER"/>
    <property type="match status" value="1"/>
</dbReference>
<dbReference type="PATRIC" id="fig|1227499.3.peg.4353"/>
<evidence type="ECO:0000256" key="2">
    <source>
        <dbReference type="ARBA" id="ARBA00022475"/>
    </source>
</evidence>